<evidence type="ECO:0000313" key="2">
    <source>
        <dbReference type="EMBL" id="RXG28251.1"/>
    </source>
</evidence>
<dbReference type="STRING" id="1122159.SAMN02745246_02916"/>
<sequence>MPMSDLTFINSDYLIPVLVEAIVLFVVFLIKEWPRKNGGGFIIRILIGLVAVLALLAISLKLAHLTTVEGKQGVLLTLGYQEKKLDSLKKLNPQLTELVYNGPILQPQIDSLNKIIVLGNGVQHYDFWQLGDKNIEFLEGEIPAGIDKINFKTSAVEGEDWSVKARYSKPKIGNQIVLQAPGNLPLDSVQFDEIQDTVFLLQAKLKTPGNFVYELVEKDSTGIEIKREPLPLRVQPDQQLSIVMLNAFPTFEIKYLKNFLAELNHQILVRSRLTQRRYKYEYFNRERQTFQSLTAATLEDVNLVILDAGAWQSLSRKEQNLVRTAVEQEGLGVFLMPDENSFYGNQPLANFDFTRTAHSEINLENGVGVSTFGYVFNSKSDMSTTLKSGNSLLAAQQFLGFGSVSTTVLANTHELQLKGNKVAYKAVWSEILKPVLKAEDEVVFWEDSHQSVYKNEPYEIQFRTALKDFIVEDTNGNTIPISGNPDIEELWSATFYPEQSGWNQLQITTDSIVSTHSYYVMESLSWNAKSARERIIANRNFFKSNASEENKFYLKQPVNPLYFFVIFLLAMGYLWLEPKLASD</sequence>
<feature type="transmembrane region" description="Helical" evidence="1">
    <location>
        <begin position="13"/>
        <end position="30"/>
    </location>
</feature>
<gene>
    <name evidence="2" type="ORF">DSL99_2508</name>
</gene>
<keyword evidence="1" id="KW-0812">Transmembrane</keyword>
<keyword evidence="1" id="KW-0472">Membrane</keyword>
<dbReference type="Proteomes" id="UP000290608">
    <property type="component" value="Unassembled WGS sequence"/>
</dbReference>
<feature type="transmembrane region" description="Helical" evidence="1">
    <location>
        <begin position="42"/>
        <end position="63"/>
    </location>
</feature>
<protein>
    <submittedName>
        <fullName evidence="2">Uncharacterized protein</fullName>
    </submittedName>
</protein>
<reference evidence="2 3" key="1">
    <citation type="submission" date="2018-07" db="EMBL/GenBank/DDBJ databases">
        <title>Leeuwenhoekiella genomics.</title>
        <authorList>
            <person name="Tahon G."/>
            <person name="Willems A."/>
        </authorList>
    </citation>
    <scope>NUCLEOTIDE SEQUENCE [LARGE SCALE GENOMIC DNA]</scope>
    <source>
        <strain evidence="2 3">LMG 1345</strain>
    </source>
</reference>
<feature type="transmembrane region" description="Helical" evidence="1">
    <location>
        <begin position="560"/>
        <end position="576"/>
    </location>
</feature>
<accession>A0A4Q0PK37</accession>
<keyword evidence="1" id="KW-1133">Transmembrane helix</keyword>
<evidence type="ECO:0000256" key="1">
    <source>
        <dbReference type="SAM" id="Phobius"/>
    </source>
</evidence>
<organism evidence="2 3">
    <name type="scientific">Leeuwenhoekiella marinoflava</name>
    <dbReference type="NCBI Taxonomy" id="988"/>
    <lineage>
        <taxon>Bacteria</taxon>
        <taxon>Pseudomonadati</taxon>
        <taxon>Bacteroidota</taxon>
        <taxon>Flavobacteriia</taxon>
        <taxon>Flavobacteriales</taxon>
        <taxon>Flavobacteriaceae</taxon>
        <taxon>Leeuwenhoekiella</taxon>
    </lineage>
</organism>
<comment type="caution">
    <text evidence="2">The sequence shown here is derived from an EMBL/GenBank/DDBJ whole genome shotgun (WGS) entry which is preliminary data.</text>
</comment>
<dbReference type="EMBL" id="QOVL01000012">
    <property type="protein sequence ID" value="RXG28251.1"/>
    <property type="molecule type" value="Genomic_DNA"/>
</dbReference>
<dbReference type="AlphaFoldDB" id="A0A4Q0PK37"/>
<evidence type="ECO:0000313" key="3">
    <source>
        <dbReference type="Proteomes" id="UP000290608"/>
    </source>
</evidence>
<name>A0A4Q0PK37_9FLAO</name>
<proteinExistence type="predicted"/>